<sequence length="299" mass="31585">MSFTAPSSVLITGAGGGLGRKLIDRLLASDWCRRIVAVDLVPPTDLAGDSRVEPVAGTLLDRGGAWWSAMADVGAVVHFAAQNPHTDASWTDVVASFDMTHNVADAALAHGVSRLVFASSNHVMGGYKDAPLASSTPGFLTVDLPPAPGTKWDTGTGWMDSTPYATAKLTGERVMAAAVANSGGSLSTVSVRIGWVQPGENRPDTINISGDVVFEPSPEPEDEAGKRDLLWYRNMWFSNRDFAGLFEAAIRADPAGWPSPAIVVNGVSANAGTGWDMEFTRQTLGFVPQDDLFAAIGKR</sequence>
<evidence type="ECO:0000313" key="6">
    <source>
        <dbReference type="Proteomes" id="UP000186406"/>
    </source>
</evidence>
<accession>A0A1M7ZQR7</accession>
<dbReference type="Pfam" id="PF01370">
    <property type="entry name" value="Epimerase"/>
    <property type="match status" value="1"/>
</dbReference>
<organism evidence="5 6">
    <name type="scientific">Pseudoxanthobacter soli DSM 19599</name>
    <dbReference type="NCBI Taxonomy" id="1123029"/>
    <lineage>
        <taxon>Bacteria</taxon>
        <taxon>Pseudomonadati</taxon>
        <taxon>Pseudomonadota</taxon>
        <taxon>Alphaproteobacteria</taxon>
        <taxon>Hyphomicrobiales</taxon>
        <taxon>Segnochrobactraceae</taxon>
        <taxon>Pseudoxanthobacter</taxon>
    </lineage>
</organism>
<evidence type="ECO:0000313" key="5">
    <source>
        <dbReference type="EMBL" id="SHO67254.1"/>
    </source>
</evidence>
<evidence type="ECO:0000259" key="4">
    <source>
        <dbReference type="Pfam" id="PF01370"/>
    </source>
</evidence>
<dbReference type="Gene3D" id="3.40.50.720">
    <property type="entry name" value="NAD(P)-binding Rossmann-like Domain"/>
    <property type="match status" value="1"/>
</dbReference>
<evidence type="ECO:0000256" key="1">
    <source>
        <dbReference type="ARBA" id="ARBA00007637"/>
    </source>
</evidence>
<dbReference type="PANTHER" id="PTHR43103:SF5">
    <property type="entry name" value="4-EPIMERASE, PUTATIVE (AFU_ORTHOLOGUE AFUA_7G00360)-RELATED"/>
    <property type="match status" value="1"/>
</dbReference>
<dbReference type="GO" id="GO:0016491">
    <property type="term" value="F:oxidoreductase activity"/>
    <property type="evidence" value="ECO:0007669"/>
    <property type="project" value="UniProtKB-KW"/>
</dbReference>
<dbReference type="InterPro" id="IPR001509">
    <property type="entry name" value="Epimerase_deHydtase"/>
</dbReference>
<reference evidence="5 6" key="1">
    <citation type="submission" date="2016-12" db="EMBL/GenBank/DDBJ databases">
        <authorList>
            <person name="Song W.-J."/>
            <person name="Kurnit D.M."/>
        </authorList>
    </citation>
    <scope>NUCLEOTIDE SEQUENCE [LARGE SCALE GENOMIC DNA]</scope>
    <source>
        <strain evidence="5 6">DSM 19599</strain>
    </source>
</reference>
<dbReference type="EMBL" id="FRXO01000012">
    <property type="protein sequence ID" value="SHO67254.1"/>
    <property type="molecule type" value="Genomic_DNA"/>
</dbReference>
<dbReference type="OrthoDB" id="9814124at2"/>
<protein>
    <submittedName>
        <fullName evidence="5">Nucleoside-diphosphate-sugar epimerase</fullName>
    </submittedName>
</protein>
<feature type="domain" description="NAD-dependent epimerase/dehydratase" evidence="4">
    <location>
        <begin position="9"/>
        <end position="193"/>
    </location>
</feature>
<dbReference type="SUPFAM" id="SSF51735">
    <property type="entry name" value="NAD(P)-binding Rossmann-fold domains"/>
    <property type="match status" value="1"/>
</dbReference>
<evidence type="ECO:0000256" key="2">
    <source>
        <dbReference type="ARBA" id="ARBA00023002"/>
    </source>
</evidence>
<dbReference type="InterPro" id="IPR036291">
    <property type="entry name" value="NAD(P)-bd_dom_sf"/>
</dbReference>
<dbReference type="RefSeq" id="WP_073631888.1">
    <property type="nucleotide sequence ID" value="NZ_FRXO01000012.1"/>
</dbReference>
<dbReference type="Proteomes" id="UP000186406">
    <property type="component" value="Unassembled WGS sequence"/>
</dbReference>
<dbReference type="STRING" id="1123029.SAMN02745172_03929"/>
<comment type="similarity">
    <text evidence="1">Belongs to the NAD(P)-dependent epimerase/dehydratase family.</text>
</comment>
<evidence type="ECO:0000256" key="3">
    <source>
        <dbReference type="ARBA" id="ARBA00023027"/>
    </source>
</evidence>
<keyword evidence="6" id="KW-1185">Reference proteome</keyword>
<proteinExistence type="inferred from homology"/>
<name>A0A1M7ZQR7_9HYPH</name>
<dbReference type="AlphaFoldDB" id="A0A1M7ZQR7"/>
<gene>
    <name evidence="5" type="ORF">SAMN02745172_03929</name>
</gene>
<keyword evidence="3" id="KW-0520">NAD</keyword>
<dbReference type="PANTHER" id="PTHR43103">
    <property type="entry name" value="NUCLEOSIDE-DIPHOSPHATE-SUGAR EPIMERASE"/>
    <property type="match status" value="1"/>
</dbReference>
<keyword evidence="2" id="KW-0560">Oxidoreductase</keyword>